<evidence type="ECO:0000313" key="1">
    <source>
        <dbReference type="EMBL" id="MBU9713884.1"/>
    </source>
</evidence>
<dbReference type="Proteomes" id="UP000784880">
    <property type="component" value="Unassembled WGS sequence"/>
</dbReference>
<organism evidence="1 2">
    <name type="scientific">Evansella tamaricis</name>
    <dbReference type="NCBI Taxonomy" id="2069301"/>
    <lineage>
        <taxon>Bacteria</taxon>
        <taxon>Bacillati</taxon>
        <taxon>Bacillota</taxon>
        <taxon>Bacilli</taxon>
        <taxon>Bacillales</taxon>
        <taxon>Bacillaceae</taxon>
        <taxon>Evansella</taxon>
    </lineage>
</organism>
<dbReference type="EMBL" id="JAHQCS010000154">
    <property type="protein sequence ID" value="MBU9713884.1"/>
    <property type="molecule type" value="Genomic_DNA"/>
</dbReference>
<evidence type="ECO:0000313" key="2">
    <source>
        <dbReference type="Proteomes" id="UP000784880"/>
    </source>
</evidence>
<comment type="caution">
    <text evidence="1">The sequence shown here is derived from an EMBL/GenBank/DDBJ whole genome shotgun (WGS) entry which is preliminary data.</text>
</comment>
<proteinExistence type="predicted"/>
<dbReference type="Pfam" id="PF11553">
    <property type="entry name" value="DUF3231"/>
    <property type="match status" value="2"/>
</dbReference>
<name>A0ABS6JJL8_9BACI</name>
<keyword evidence="2" id="KW-1185">Reference proteome</keyword>
<gene>
    <name evidence="1" type="ORF">KS419_19315</name>
</gene>
<sequence>MTKSTHIPLSASELSNLWMTYQHQTMQMRFLEHFLEHAEDDEINEMLKKSYDSCGETVDRIINFFHLDGAVIPVGFTERDFIKGTPKLFDFLYEVMFLHMISKIGTSLFSLYSTMSYRQDIRKFYRELTSTYQMEFDLSAQFLLEKGVLARPPYVTMPQKVSFVEDTNYLSGLNIFKEKRSLNTVELSLIHHAIETNLTGMQLMMGFAQVARDEKVKEYFVKGMKLSKEVETTLGEYLRRDYIEPPATHAGKATNSTTPPFSDKIMMYITSLLSTFGLGSHALGGAFSLRSDLPLTMAKLAQQIFSFAKEGGEIMIKNGWMEEPPQVEDRQQLTKPGR</sequence>
<accession>A0ABS6JJL8</accession>
<dbReference type="InterPro" id="IPR021617">
    <property type="entry name" value="DUF3231"/>
</dbReference>
<protein>
    <submittedName>
        <fullName evidence="1">DUF3231 family protein</fullName>
    </submittedName>
</protein>
<reference evidence="1 2" key="1">
    <citation type="submission" date="2021-06" db="EMBL/GenBank/DDBJ databases">
        <title>Bacillus sp. RD4P76, an endophyte from a halophyte.</title>
        <authorList>
            <person name="Sun J.-Q."/>
        </authorList>
    </citation>
    <scope>NUCLEOTIDE SEQUENCE [LARGE SCALE GENOMIC DNA]</scope>
    <source>
        <strain evidence="1 2">CGMCC 1.15917</strain>
    </source>
</reference>
<dbReference type="RefSeq" id="WP_217068075.1">
    <property type="nucleotide sequence ID" value="NZ_JAHQCS010000154.1"/>
</dbReference>